<reference evidence="1 2" key="1">
    <citation type="submission" date="2017-06" db="EMBL/GenBank/DDBJ databases">
        <title>Genome sequencing of cyanobaciteial culture collection at National Institute for Environmental Studies (NIES).</title>
        <authorList>
            <person name="Hirose Y."/>
            <person name="Shimura Y."/>
            <person name="Fujisawa T."/>
            <person name="Nakamura Y."/>
            <person name="Kawachi M."/>
        </authorList>
    </citation>
    <scope>NUCLEOTIDE SEQUENCE [LARGE SCALE GENOMIC DNA]</scope>
    <source>
        <strain evidence="1 2">NIES-2135</strain>
        <plasmid evidence="2">Plasmid Plasmid2 dna</plasmid>
    </source>
</reference>
<protein>
    <submittedName>
        <fullName evidence="1">Uncharacterized protein</fullName>
    </submittedName>
</protein>
<dbReference type="Proteomes" id="UP000217895">
    <property type="component" value="Plasmid Plasmid2 dna"/>
</dbReference>
<keyword evidence="1" id="KW-0614">Plasmid</keyword>
<geneLocation type="plasmid" evidence="1">
    <name>plasmid2</name>
</geneLocation>
<evidence type="ECO:0000313" key="2">
    <source>
        <dbReference type="Proteomes" id="UP000217895"/>
    </source>
</evidence>
<dbReference type="AlphaFoldDB" id="A0A1Z4JT14"/>
<organism evidence="1 2">
    <name type="scientific">Leptolyngbya boryana NIES-2135</name>
    <dbReference type="NCBI Taxonomy" id="1973484"/>
    <lineage>
        <taxon>Bacteria</taxon>
        <taxon>Bacillati</taxon>
        <taxon>Cyanobacteriota</taxon>
        <taxon>Cyanophyceae</taxon>
        <taxon>Leptolyngbyales</taxon>
        <taxon>Leptolyngbyaceae</taxon>
        <taxon>Leptolyngbya group</taxon>
        <taxon>Leptolyngbya</taxon>
    </lineage>
</organism>
<gene>
    <name evidence="1" type="ORF">NIES2135_67680</name>
</gene>
<evidence type="ECO:0000313" key="1">
    <source>
        <dbReference type="EMBL" id="BAY59891.1"/>
    </source>
</evidence>
<dbReference type="EMBL" id="AP018205">
    <property type="protein sequence ID" value="BAY59891.1"/>
    <property type="molecule type" value="Genomic_DNA"/>
</dbReference>
<proteinExistence type="predicted"/>
<sequence>MISLNELPGAELILSGLDDLQNGKSNTVGSLLVAIAATRLAEAGLDIPKERLAVEPELTLYAHLQNEREDAYLYYNALLHRLTSFCNAIELYYQNDLISTAVPQIPNS</sequence>
<name>A0A1Z4JT14_LEPBY</name>
<keyword evidence="2" id="KW-1185">Reference proteome</keyword>
<accession>A0A1Z4JT14</accession>